<dbReference type="EMBL" id="FPHV01000077">
    <property type="protein sequence ID" value="SFV81636.1"/>
    <property type="molecule type" value="Genomic_DNA"/>
</dbReference>
<sequence>MFKVYGDVQSCTLILDKTTGKSKGFGFVEISKVGNAKAAIQALNGKAIDGNKIRVKKAELTNDTQ</sequence>
<dbReference type="Pfam" id="PF00076">
    <property type="entry name" value="RRM_1"/>
    <property type="match status" value="1"/>
</dbReference>
<protein>
    <submittedName>
        <fullName evidence="2">RNA-binding protein</fullName>
    </submittedName>
</protein>
<dbReference type="InterPro" id="IPR000504">
    <property type="entry name" value="RRM_dom"/>
</dbReference>
<dbReference type="InterPro" id="IPR035979">
    <property type="entry name" value="RBD_domain_sf"/>
</dbReference>
<dbReference type="AlphaFoldDB" id="A0A1W1DJR6"/>
<dbReference type="SMART" id="SM00360">
    <property type="entry name" value="RRM"/>
    <property type="match status" value="1"/>
</dbReference>
<gene>
    <name evidence="2" type="ORF">MNB_SUP05-6-782</name>
</gene>
<dbReference type="SUPFAM" id="SSF54928">
    <property type="entry name" value="RNA-binding domain, RBD"/>
    <property type="match status" value="1"/>
</dbReference>
<dbReference type="InterPro" id="IPR012677">
    <property type="entry name" value="Nucleotide-bd_a/b_plait_sf"/>
</dbReference>
<name>A0A1W1DJR6_9ZZZZ</name>
<proteinExistence type="predicted"/>
<organism evidence="2">
    <name type="scientific">hydrothermal vent metagenome</name>
    <dbReference type="NCBI Taxonomy" id="652676"/>
    <lineage>
        <taxon>unclassified sequences</taxon>
        <taxon>metagenomes</taxon>
        <taxon>ecological metagenomes</taxon>
    </lineage>
</organism>
<dbReference type="PROSITE" id="PS50102">
    <property type="entry name" value="RRM"/>
    <property type="match status" value="1"/>
</dbReference>
<dbReference type="Gene3D" id="3.30.70.330">
    <property type="match status" value="1"/>
</dbReference>
<dbReference type="GO" id="GO:0003723">
    <property type="term" value="F:RNA binding"/>
    <property type="evidence" value="ECO:0007669"/>
    <property type="project" value="InterPro"/>
</dbReference>
<reference evidence="2" key="1">
    <citation type="submission" date="2016-10" db="EMBL/GenBank/DDBJ databases">
        <authorList>
            <person name="de Groot N.N."/>
        </authorList>
    </citation>
    <scope>NUCLEOTIDE SEQUENCE</scope>
</reference>
<accession>A0A1W1DJR6</accession>
<feature type="domain" description="RRM" evidence="1">
    <location>
        <begin position="1"/>
        <end position="60"/>
    </location>
</feature>
<evidence type="ECO:0000259" key="1">
    <source>
        <dbReference type="PROSITE" id="PS50102"/>
    </source>
</evidence>
<dbReference type="PANTHER" id="PTHR48034">
    <property type="entry name" value="TRANSFORMER-2 SEX-DETERMINING PROTEIN-RELATED"/>
    <property type="match status" value="1"/>
</dbReference>
<evidence type="ECO:0000313" key="2">
    <source>
        <dbReference type="EMBL" id="SFV81636.1"/>
    </source>
</evidence>
<dbReference type="InterPro" id="IPR050441">
    <property type="entry name" value="RBM"/>
</dbReference>